<feature type="region of interest" description="Disordered" evidence="1">
    <location>
        <begin position="1"/>
        <end position="51"/>
    </location>
</feature>
<feature type="region of interest" description="Disordered" evidence="1">
    <location>
        <begin position="142"/>
        <end position="162"/>
    </location>
</feature>
<comment type="caution">
    <text evidence="2">The sequence shown here is derived from an EMBL/GenBank/DDBJ whole genome shotgun (WGS) entry which is preliminary data.</text>
</comment>
<name>A0AAN7KNE9_9MYRT</name>
<accession>A0AAN7KNE9</accession>
<dbReference type="AlphaFoldDB" id="A0AAN7KNE9"/>
<dbReference type="PANTHER" id="PTHR35735">
    <property type="entry name" value="PROTEIN NIM1-INTERACTING 2"/>
    <property type="match status" value="1"/>
</dbReference>
<gene>
    <name evidence="2" type="ORF">SAY87_007729</name>
</gene>
<dbReference type="InterPro" id="IPR034577">
    <property type="entry name" value="NIMIN-2"/>
</dbReference>
<dbReference type="Proteomes" id="UP001345219">
    <property type="component" value="Chromosome 7"/>
</dbReference>
<feature type="compositionally biased region" description="Basic residues" evidence="1">
    <location>
        <begin position="1"/>
        <end position="10"/>
    </location>
</feature>
<feature type="region of interest" description="Disordered" evidence="1">
    <location>
        <begin position="97"/>
        <end position="116"/>
    </location>
</feature>
<evidence type="ECO:0000313" key="3">
    <source>
        <dbReference type="Proteomes" id="UP001345219"/>
    </source>
</evidence>
<dbReference type="GO" id="GO:0010112">
    <property type="term" value="P:regulation of systemic acquired resistance"/>
    <property type="evidence" value="ECO:0007669"/>
    <property type="project" value="InterPro"/>
</dbReference>
<protein>
    <submittedName>
        <fullName evidence="2">Uncharacterized protein</fullName>
    </submittedName>
</protein>
<sequence>MGIENRKRKRESLDRQEHPSPAVGSDGKKAVRKGKGQEEEKDAEAGASQIGEEVEEFFAIVRRMGEAVKYLRREGYGMGGTGRRWDTILKVEAEAAATVDGGEENEEESDNRVEKDRIGNIMVEDQDNEGAAEVDGDCNCGGGSGGRLLDLNNSPKDDHGED</sequence>
<dbReference type="EMBL" id="JAXIOK010000007">
    <property type="protein sequence ID" value="KAK4766087.1"/>
    <property type="molecule type" value="Genomic_DNA"/>
</dbReference>
<proteinExistence type="predicted"/>
<keyword evidence="3" id="KW-1185">Reference proteome</keyword>
<dbReference type="PANTHER" id="PTHR35735:SF5">
    <property type="entry name" value="PROTEIN NIM1-INTERACTING 2"/>
    <property type="match status" value="1"/>
</dbReference>
<evidence type="ECO:0000256" key="1">
    <source>
        <dbReference type="SAM" id="MobiDB-lite"/>
    </source>
</evidence>
<organism evidence="2 3">
    <name type="scientific">Trapa incisa</name>
    <dbReference type="NCBI Taxonomy" id="236973"/>
    <lineage>
        <taxon>Eukaryota</taxon>
        <taxon>Viridiplantae</taxon>
        <taxon>Streptophyta</taxon>
        <taxon>Embryophyta</taxon>
        <taxon>Tracheophyta</taxon>
        <taxon>Spermatophyta</taxon>
        <taxon>Magnoliopsida</taxon>
        <taxon>eudicotyledons</taxon>
        <taxon>Gunneridae</taxon>
        <taxon>Pentapetalae</taxon>
        <taxon>rosids</taxon>
        <taxon>malvids</taxon>
        <taxon>Myrtales</taxon>
        <taxon>Lythraceae</taxon>
        <taxon>Trapa</taxon>
    </lineage>
</organism>
<reference evidence="2 3" key="1">
    <citation type="journal article" date="2023" name="Hortic Res">
        <title>Pangenome of water caltrop reveals structural variations and asymmetric subgenome divergence after allopolyploidization.</title>
        <authorList>
            <person name="Zhang X."/>
            <person name="Chen Y."/>
            <person name="Wang L."/>
            <person name="Yuan Y."/>
            <person name="Fang M."/>
            <person name="Shi L."/>
            <person name="Lu R."/>
            <person name="Comes H.P."/>
            <person name="Ma Y."/>
            <person name="Chen Y."/>
            <person name="Huang G."/>
            <person name="Zhou Y."/>
            <person name="Zheng Z."/>
            <person name="Qiu Y."/>
        </authorList>
    </citation>
    <scope>NUCLEOTIDE SEQUENCE [LARGE SCALE GENOMIC DNA]</scope>
    <source>
        <tissue evidence="2">Roots</tissue>
    </source>
</reference>
<evidence type="ECO:0000313" key="2">
    <source>
        <dbReference type="EMBL" id="KAK4766087.1"/>
    </source>
</evidence>